<evidence type="ECO:0000313" key="2">
    <source>
        <dbReference type="Proteomes" id="UP001595892"/>
    </source>
</evidence>
<keyword evidence="2" id="KW-1185">Reference proteome</keyword>
<gene>
    <name evidence="1" type="ORF">ACFO3Q_17070</name>
</gene>
<reference evidence="2" key="1">
    <citation type="journal article" date="2019" name="Int. J. Syst. Evol. Microbiol.">
        <title>The Global Catalogue of Microorganisms (GCM) 10K type strain sequencing project: providing services to taxonomists for standard genome sequencing and annotation.</title>
        <authorList>
            <consortium name="The Broad Institute Genomics Platform"/>
            <consortium name="The Broad Institute Genome Sequencing Center for Infectious Disease"/>
            <person name="Wu L."/>
            <person name="Ma J."/>
        </authorList>
    </citation>
    <scope>NUCLEOTIDE SEQUENCE [LARGE SCALE GENOMIC DNA]</scope>
    <source>
        <strain evidence="2">CGMCC 1.13574</strain>
    </source>
</reference>
<accession>A0ABV9NNZ7</accession>
<dbReference type="Proteomes" id="UP001595892">
    <property type="component" value="Unassembled WGS sequence"/>
</dbReference>
<comment type="caution">
    <text evidence="1">The sequence shown here is derived from an EMBL/GenBank/DDBJ whole genome shotgun (WGS) entry which is preliminary data.</text>
</comment>
<sequence>MPLNPEQKDAVVGSMREAIENDPSVAPDQRDALLRHFEHILEAADTESQSTAQSPDMQWMAALDDAGGELSADQRSEIARELNELAALAQSPEIRLANEFAERCRRDGEPTAREWLKGALAQQAAQERREPVLDDPVAARLWAERR</sequence>
<organism evidence="1 2">
    <name type="scientific">Coralloluteibacterium thermophilum</name>
    <dbReference type="NCBI Taxonomy" id="2707049"/>
    <lineage>
        <taxon>Bacteria</taxon>
        <taxon>Pseudomonadati</taxon>
        <taxon>Pseudomonadota</taxon>
        <taxon>Gammaproteobacteria</taxon>
        <taxon>Lysobacterales</taxon>
        <taxon>Lysobacteraceae</taxon>
        <taxon>Coralloluteibacterium</taxon>
    </lineage>
</organism>
<protein>
    <submittedName>
        <fullName evidence="1">Uncharacterized protein</fullName>
    </submittedName>
</protein>
<name>A0ABV9NNZ7_9GAMM</name>
<proteinExistence type="predicted"/>
<evidence type="ECO:0000313" key="1">
    <source>
        <dbReference type="EMBL" id="MFC4729876.1"/>
    </source>
</evidence>
<dbReference type="EMBL" id="JBHSGG010000070">
    <property type="protein sequence ID" value="MFC4729876.1"/>
    <property type="molecule type" value="Genomic_DNA"/>
</dbReference>
<dbReference type="RefSeq" id="WP_377006129.1">
    <property type="nucleotide sequence ID" value="NZ_JBHSGG010000070.1"/>
</dbReference>